<gene>
    <name evidence="1" type="ORF">KQX54_012371</name>
</gene>
<organism evidence="1 2">
    <name type="scientific">Cotesia glomerata</name>
    <name type="common">Lepidopteran parasitic wasp</name>
    <name type="synonym">Apanteles glomeratus</name>
    <dbReference type="NCBI Taxonomy" id="32391"/>
    <lineage>
        <taxon>Eukaryota</taxon>
        <taxon>Metazoa</taxon>
        <taxon>Ecdysozoa</taxon>
        <taxon>Arthropoda</taxon>
        <taxon>Hexapoda</taxon>
        <taxon>Insecta</taxon>
        <taxon>Pterygota</taxon>
        <taxon>Neoptera</taxon>
        <taxon>Endopterygota</taxon>
        <taxon>Hymenoptera</taxon>
        <taxon>Apocrita</taxon>
        <taxon>Ichneumonoidea</taxon>
        <taxon>Braconidae</taxon>
        <taxon>Microgastrinae</taxon>
        <taxon>Cotesia</taxon>
    </lineage>
</organism>
<reference evidence="1 2" key="1">
    <citation type="journal article" date="2021" name="J. Hered.">
        <title>A chromosome-level genome assembly of the parasitoid wasp, Cotesia glomerata (Hymenoptera: Braconidae).</title>
        <authorList>
            <person name="Pinto B.J."/>
            <person name="Weis J.J."/>
            <person name="Gamble T."/>
            <person name="Ode P.J."/>
            <person name="Paul R."/>
            <person name="Zaspel J.M."/>
        </authorList>
    </citation>
    <scope>NUCLEOTIDE SEQUENCE [LARGE SCALE GENOMIC DNA]</scope>
    <source>
        <strain evidence="1">CgM1</strain>
    </source>
</reference>
<evidence type="ECO:0000313" key="1">
    <source>
        <dbReference type="EMBL" id="KAH0540081.1"/>
    </source>
</evidence>
<protein>
    <submittedName>
        <fullName evidence="1">Uncharacterized protein</fullName>
    </submittedName>
</protein>
<evidence type="ECO:0000313" key="2">
    <source>
        <dbReference type="Proteomes" id="UP000826195"/>
    </source>
</evidence>
<keyword evidence="2" id="KW-1185">Reference proteome</keyword>
<dbReference type="EMBL" id="JAHXZJ010002609">
    <property type="protein sequence ID" value="KAH0540081.1"/>
    <property type="molecule type" value="Genomic_DNA"/>
</dbReference>
<accession>A0AAV7I4G4</accession>
<dbReference type="Proteomes" id="UP000826195">
    <property type="component" value="Unassembled WGS sequence"/>
</dbReference>
<name>A0AAV7I4G4_COTGL</name>
<proteinExistence type="predicted"/>
<dbReference type="AlphaFoldDB" id="A0AAV7I4G4"/>
<comment type="caution">
    <text evidence="1">The sequence shown here is derived from an EMBL/GenBank/DDBJ whole genome shotgun (WGS) entry which is preliminary data.</text>
</comment>
<sequence length="407" mass="46823">MSDGKRLGTSRAAIYMRNKRKSKRLFSTCGTKLSIPKNFFHTMPVLNSVIINDPVDTGIVNTKASNNLISYETSDTEDDETGEMSTNTFDFVNEVEDNNYIEGNYNNEDNDQEEENGYQEEYNDLVEDNDYHDTQNVITEVNEENNFFTDDDEDIDNESDENELFSINSTPQYQYPLISKRYLKIKDHFLSVIATSIKHRMSYEAVLDILRWIKSSHVISGLPTTKAALWRALNDSIASKTKAYIFKTLKVFDETVQTGSRDKFIFEGKPTIRSLTRDESIVLRAAGYTPEKITIYGRMQLNKIKFSSVNPQLQTKISDSFIFNERDGVFYEIKKIVSFKIDNNLISGLIVRSFSHDYYGFETQFISAVVENKLSFIHETNRIRPAIKINTNGVTYAIKLANCWETD</sequence>